<sequence length="269" mass="30556">MAPKSPHSKSPKPKPRPISDTKTKPYRPNDIPERRIGVFPSDEPVKEGWHPEEREHHRVERRYWQTTAVLTFFAVAGAIATVLISNWTLEETRKATFEAHRQAEQAIRQANIASETEQKQLRAYIYVDKVVYGMVSNGEIETKIFVKNGGLTPASHIEIINKNIFLPFPFTGGDVPVRFGDSPVSMRLFGNTKDSFSIGPGGEKGFGDKAPIDRKMLENFERKKFAHVFYGAVYYDDVFGSPHFSKYCFYFLSRKAENGMICKDGNESN</sequence>
<keyword evidence="2" id="KW-0812">Transmembrane</keyword>
<proteinExistence type="predicted"/>
<dbReference type="EMBL" id="OY288114">
    <property type="protein sequence ID" value="CAJ0879349.1"/>
    <property type="molecule type" value="Genomic_DNA"/>
</dbReference>
<reference evidence="3" key="1">
    <citation type="submission" date="2023-07" db="EMBL/GenBank/DDBJ databases">
        <authorList>
            <person name="Pelsma A.J. K."/>
        </authorList>
    </citation>
    <scope>NUCLEOTIDE SEQUENCE</scope>
</reference>
<protein>
    <submittedName>
        <fullName evidence="3">Uncharacterized protein</fullName>
    </submittedName>
</protein>
<keyword evidence="2" id="KW-0472">Membrane</keyword>
<feature type="compositionally biased region" description="Basic and acidic residues" evidence="1">
    <location>
        <begin position="43"/>
        <end position="53"/>
    </location>
</feature>
<keyword evidence="2" id="KW-1133">Transmembrane helix</keyword>
<name>A0AA48M4K8_9ZZZZ</name>
<evidence type="ECO:0000256" key="2">
    <source>
        <dbReference type="SAM" id="Phobius"/>
    </source>
</evidence>
<evidence type="ECO:0000256" key="1">
    <source>
        <dbReference type="SAM" id="MobiDB-lite"/>
    </source>
</evidence>
<organism evidence="3">
    <name type="scientific">freshwater sediment metagenome</name>
    <dbReference type="NCBI Taxonomy" id="556182"/>
    <lineage>
        <taxon>unclassified sequences</taxon>
        <taxon>metagenomes</taxon>
        <taxon>ecological metagenomes</taxon>
    </lineage>
</organism>
<feature type="transmembrane region" description="Helical" evidence="2">
    <location>
        <begin position="63"/>
        <end position="84"/>
    </location>
</feature>
<gene>
    <name evidence="3" type="ORF">AMST5_03052</name>
</gene>
<feature type="compositionally biased region" description="Basic residues" evidence="1">
    <location>
        <begin position="1"/>
        <end position="15"/>
    </location>
</feature>
<dbReference type="AlphaFoldDB" id="A0AA48M4K8"/>
<feature type="region of interest" description="Disordered" evidence="1">
    <location>
        <begin position="1"/>
        <end position="53"/>
    </location>
</feature>
<accession>A0AA48M4K8</accession>
<evidence type="ECO:0000313" key="3">
    <source>
        <dbReference type="EMBL" id="CAJ0879349.1"/>
    </source>
</evidence>